<evidence type="ECO:0000313" key="2">
    <source>
        <dbReference type="EMBL" id="OUR92882.1"/>
    </source>
</evidence>
<protein>
    <recommendedName>
        <fullName evidence="1">Xylose isomerase-like TIM barrel domain-containing protein</fullName>
    </recommendedName>
</protein>
<dbReference type="EMBL" id="MAAO01000016">
    <property type="protein sequence ID" value="OUR92882.1"/>
    <property type="molecule type" value="Genomic_DNA"/>
</dbReference>
<dbReference type="FunFam" id="3.20.20.150:FF:000017">
    <property type="entry name" value="Endonuclease IV related protein"/>
    <property type="match status" value="1"/>
</dbReference>
<dbReference type="PANTHER" id="PTHR21445">
    <property type="entry name" value="ENDONUCLEASE IV ENDODEOXYRIBONUCLEASE IV"/>
    <property type="match status" value="1"/>
</dbReference>
<sequence length="278" mass="31168">MQANKLLFGTAGVPNSTQKKNNPIEGVKQIHALGLDCMQLEFAHGVRMKDEVSSALRKVSYELGVPLTSHGPYYINLNAREQDKIDSSVERIIQTAKISDLCGAESMTFHAAFYMKDSPFDVFDLVEKSMNVIEERLSRLDIQIELRPELTGKTSQFGSLDELISLTKNVNSCAPCMDFSHLFARTGKFNSEAEFKEVLERIKSEIGAEALSNMHIHISGISSNSKGDLKHLNLESSKFNWRELLKSLKDYNCGGYIICNSPNLEEDALLMKNFYSTL</sequence>
<comment type="caution">
    <text evidence="2">The sequence shown here is derived from an EMBL/GenBank/DDBJ whole genome shotgun (WGS) entry which is preliminary data.</text>
</comment>
<dbReference type="GO" id="GO:0003677">
    <property type="term" value="F:DNA binding"/>
    <property type="evidence" value="ECO:0007669"/>
    <property type="project" value="InterPro"/>
</dbReference>
<evidence type="ECO:0000313" key="3">
    <source>
        <dbReference type="Proteomes" id="UP000196531"/>
    </source>
</evidence>
<dbReference type="Pfam" id="PF01261">
    <property type="entry name" value="AP_endonuc_2"/>
    <property type="match status" value="1"/>
</dbReference>
<accession>A0A1Y5F545</accession>
<dbReference type="InterPro" id="IPR036237">
    <property type="entry name" value="Xyl_isomerase-like_sf"/>
</dbReference>
<reference evidence="3" key="1">
    <citation type="journal article" date="2017" name="Proc. Natl. Acad. Sci. U.S.A.">
        <title>Simulation of Deepwater Horizon oil plume reveals substrate specialization within a complex community of hydrocarbon-degraders.</title>
        <authorList>
            <person name="Hu P."/>
            <person name="Dubinsky E.A."/>
            <person name="Probst A.J."/>
            <person name="Wang J."/>
            <person name="Sieber C.M.K."/>
            <person name="Tom L.M."/>
            <person name="Gardinali P."/>
            <person name="Banfield J.F."/>
            <person name="Atlas R.M."/>
            <person name="Andersen G.L."/>
        </authorList>
    </citation>
    <scope>NUCLEOTIDE SEQUENCE [LARGE SCALE GENOMIC DNA]</scope>
</reference>
<dbReference type="Gene3D" id="3.20.20.150">
    <property type="entry name" value="Divalent-metal-dependent TIM barrel enzymes"/>
    <property type="match status" value="1"/>
</dbReference>
<proteinExistence type="predicted"/>
<dbReference type="SMART" id="SM00518">
    <property type="entry name" value="AP2Ec"/>
    <property type="match status" value="1"/>
</dbReference>
<dbReference type="GO" id="GO:0008081">
    <property type="term" value="F:phosphoric diester hydrolase activity"/>
    <property type="evidence" value="ECO:0007669"/>
    <property type="project" value="TreeGrafter"/>
</dbReference>
<feature type="domain" description="Xylose isomerase-like TIM barrel" evidence="1">
    <location>
        <begin position="28"/>
        <end position="264"/>
    </location>
</feature>
<dbReference type="InterPro" id="IPR001719">
    <property type="entry name" value="AP_endonuc_2"/>
</dbReference>
<dbReference type="AlphaFoldDB" id="A0A1Y5F545"/>
<dbReference type="GO" id="GO:0008270">
    <property type="term" value="F:zinc ion binding"/>
    <property type="evidence" value="ECO:0007669"/>
    <property type="project" value="InterPro"/>
</dbReference>
<dbReference type="InterPro" id="IPR013022">
    <property type="entry name" value="Xyl_isomerase-like_TIM-brl"/>
</dbReference>
<evidence type="ECO:0000259" key="1">
    <source>
        <dbReference type="Pfam" id="PF01261"/>
    </source>
</evidence>
<gene>
    <name evidence="2" type="ORF">A9Q84_20435</name>
</gene>
<name>A0A1Y5F545_9BACT</name>
<dbReference type="Proteomes" id="UP000196531">
    <property type="component" value="Unassembled WGS sequence"/>
</dbReference>
<dbReference type="SUPFAM" id="SSF51658">
    <property type="entry name" value="Xylose isomerase-like"/>
    <property type="match status" value="1"/>
</dbReference>
<dbReference type="GO" id="GO:0006284">
    <property type="term" value="P:base-excision repair"/>
    <property type="evidence" value="ECO:0007669"/>
    <property type="project" value="TreeGrafter"/>
</dbReference>
<dbReference type="PANTHER" id="PTHR21445:SF0">
    <property type="entry name" value="APURINIC-APYRIMIDINIC ENDONUCLEASE"/>
    <property type="match status" value="1"/>
</dbReference>
<organism evidence="2 3">
    <name type="scientific">Halobacteriovorax marinus</name>
    <dbReference type="NCBI Taxonomy" id="97084"/>
    <lineage>
        <taxon>Bacteria</taxon>
        <taxon>Pseudomonadati</taxon>
        <taxon>Bdellovibrionota</taxon>
        <taxon>Bacteriovoracia</taxon>
        <taxon>Bacteriovoracales</taxon>
        <taxon>Halobacteriovoraceae</taxon>
        <taxon>Halobacteriovorax</taxon>
    </lineage>
</organism>
<dbReference type="GO" id="GO:0003906">
    <property type="term" value="F:DNA-(apurinic or apyrimidinic site) endonuclease activity"/>
    <property type="evidence" value="ECO:0007669"/>
    <property type="project" value="TreeGrafter"/>
</dbReference>